<evidence type="ECO:0000313" key="2">
    <source>
        <dbReference type="Proteomes" id="UP000256269"/>
    </source>
</evidence>
<dbReference type="Proteomes" id="UP000256269">
    <property type="component" value="Unassembled WGS sequence"/>
</dbReference>
<comment type="caution">
    <text evidence="1">The sequence shown here is derived from an EMBL/GenBank/DDBJ whole genome shotgun (WGS) entry which is preliminary data.</text>
</comment>
<dbReference type="EMBL" id="QUNO01000022">
    <property type="protein sequence ID" value="REH30983.1"/>
    <property type="molecule type" value="Genomic_DNA"/>
</dbReference>
<dbReference type="RefSeq" id="WP_116180810.1">
    <property type="nucleotide sequence ID" value="NZ_CP144376.1"/>
</dbReference>
<sequence length="351" mass="38445">MRYTVITTFYDDVLFNPAAKITRTERVTGTPIEALAAAIRQNNTPDDREIAIHREPTGQKADLAELVVAARDTSTSPHTRRQWITSMVDLIHGWVFPWDDWPRLEPPPPVYWEQAADNWARLSPAAPPDDLVAVLGTRSDMSGHMVFVHAARLRVREHWPVVIEVEDDAGATALIGPFTGIGGALAYAGVRLPSCGPRRHRFLSVVPPEAAPDHALALTQGITTDDEPPLLALLRAAINPHGHEPGEDAELDCLLAHLRGHRPVQLYDARCLDDECEHADAAADGRCHRPAELGTACWGCSAIYAPGGEWGASPLPGCTIPWPCQVMLTMAEHFSIDIAPHRPRHFPPQAV</sequence>
<proteinExistence type="predicted"/>
<evidence type="ECO:0000313" key="1">
    <source>
        <dbReference type="EMBL" id="REH30983.1"/>
    </source>
</evidence>
<organism evidence="1 2">
    <name type="scientific">Kutzneria buriramensis</name>
    <dbReference type="NCBI Taxonomy" id="1045776"/>
    <lineage>
        <taxon>Bacteria</taxon>
        <taxon>Bacillati</taxon>
        <taxon>Actinomycetota</taxon>
        <taxon>Actinomycetes</taxon>
        <taxon>Pseudonocardiales</taxon>
        <taxon>Pseudonocardiaceae</taxon>
        <taxon>Kutzneria</taxon>
    </lineage>
</organism>
<protein>
    <submittedName>
        <fullName evidence="1">Uncharacterized protein</fullName>
    </submittedName>
</protein>
<accession>A0A3E0GXI9</accession>
<dbReference type="AlphaFoldDB" id="A0A3E0GXI9"/>
<name>A0A3E0GXI9_9PSEU</name>
<gene>
    <name evidence="1" type="ORF">BCF44_1226</name>
</gene>
<keyword evidence="2" id="KW-1185">Reference proteome</keyword>
<reference evidence="1 2" key="1">
    <citation type="submission" date="2018-08" db="EMBL/GenBank/DDBJ databases">
        <title>Genomic Encyclopedia of Archaeal and Bacterial Type Strains, Phase II (KMG-II): from individual species to whole genera.</title>
        <authorList>
            <person name="Goeker M."/>
        </authorList>
    </citation>
    <scope>NUCLEOTIDE SEQUENCE [LARGE SCALE GENOMIC DNA]</scope>
    <source>
        <strain evidence="1 2">DSM 45791</strain>
    </source>
</reference>